<protein>
    <submittedName>
        <fullName evidence="3">B-cell lymphoma/leukemia 11A</fullName>
    </submittedName>
</protein>
<feature type="domain" description="BCL-11A-like CCHC zinc finger" evidence="1">
    <location>
        <begin position="24"/>
        <end position="50"/>
    </location>
</feature>
<sequence length="76" mass="8904">MSRRKQGRPQQRKTLDSLEQENDLLVCGDCQTSFPLHDIVQFIRHKKLCCADKENLQEDCRKQANNNNERNGDDDD</sequence>
<dbReference type="RefSeq" id="XP_012945490.1">
    <property type="nucleotide sequence ID" value="XM_013090036.2"/>
</dbReference>
<dbReference type="InterPro" id="IPR057448">
    <property type="entry name" value="BCL-11A_Znf_CCHC"/>
</dbReference>
<feature type="non-terminal residue" evidence="3">
    <location>
        <position position="76"/>
    </location>
</feature>
<name>A0ABM1AD97_APLCA</name>
<gene>
    <name evidence="3" type="primary">LOC106013677</name>
</gene>
<reference evidence="3" key="1">
    <citation type="submission" date="2025-08" db="UniProtKB">
        <authorList>
            <consortium name="RefSeq"/>
        </authorList>
    </citation>
    <scope>IDENTIFICATION</scope>
</reference>
<dbReference type="Proteomes" id="UP000694888">
    <property type="component" value="Unplaced"/>
</dbReference>
<evidence type="ECO:0000313" key="2">
    <source>
        <dbReference type="Proteomes" id="UP000694888"/>
    </source>
</evidence>
<dbReference type="GeneID" id="106013677"/>
<accession>A0ABM1AD97</accession>
<organism evidence="2 3">
    <name type="scientific">Aplysia californica</name>
    <name type="common">California sea hare</name>
    <dbReference type="NCBI Taxonomy" id="6500"/>
    <lineage>
        <taxon>Eukaryota</taxon>
        <taxon>Metazoa</taxon>
        <taxon>Spiralia</taxon>
        <taxon>Lophotrochozoa</taxon>
        <taxon>Mollusca</taxon>
        <taxon>Gastropoda</taxon>
        <taxon>Heterobranchia</taxon>
        <taxon>Euthyneura</taxon>
        <taxon>Tectipleura</taxon>
        <taxon>Aplysiida</taxon>
        <taxon>Aplysioidea</taxon>
        <taxon>Aplysiidae</taxon>
        <taxon>Aplysia</taxon>
    </lineage>
</organism>
<evidence type="ECO:0000259" key="1">
    <source>
        <dbReference type="Pfam" id="PF25491"/>
    </source>
</evidence>
<dbReference type="Pfam" id="PF25491">
    <property type="entry name" value="CCHC_BCL-11A"/>
    <property type="match status" value="1"/>
</dbReference>
<keyword evidence="2" id="KW-1185">Reference proteome</keyword>
<evidence type="ECO:0000313" key="3">
    <source>
        <dbReference type="RefSeq" id="XP_012945490.1"/>
    </source>
</evidence>
<proteinExistence type="predicted"/>